<name>A0A511FHH4_9CELL</name>
<organism evidence="10 12">
    <name type="scientific">Cellulomonas hominis</name>
    <dbReference type="NCBI Taxonomy" id="156981"/>
    <lineage>
        <taxon>Bacteria</taxon>
        <taxon>Bacillati</taxon>
        <taxon>Actinomycetota</taxon>
        <taxon>Actinomycetes</taxon>
        <taxon>Micrococcales</taxon>
        <taxon>Cellulomonadaceae</taxon>
        <taxon>Cellulomonas</taxon>
    </lineage>
</organism>
<dbReference type="PRINTS" id="PR00741">
    <property type="entry name" value="GLHYDRLASE29"/>
</dbReference>
<dbReference type="InterPro" id="IPR000933">
    <property type="entry name" value="Glyco_hydro_29"/>
</dbReference>
<comment type="similarity">
    <text evidence="2">Belongs to the glycosyl hydrolase 29 family.</text>
</comment>
<evidence type="ECO:0000256" key="2">
    <source>
        <dbReference type="ARBA" id="ARBA00007951"/>
    </source>
</evidence>
<dbReference type="PANTHER" id="PTHR10030:SF37">
    <property type="entry name" value="ALPHA-L-FUCOSIDASE-RELATED"/>
    <property type="match status" value="1"/>
</dbReference>
<dbReference type="EMBL" id="BJVQ01000099">
    <property type="protein sequence ID" value="GEL48690.1"/>
    <property type="molecule type" value="Genomic_DNA"/>
</dbReference>
<dbReference type="OrthoDB" id="5526311at2"/>
<dbReference type="EC" id="3.2.1.51" evidence="3"/>
<evidence type="ECO:0000256" key="5">
    <source>
        <dbReference type="ARBA" id="ARBA00022801"/>
    </source>
</evidence>
<dbReference type="RefSeq" id="WP_146840679.1">
    <property type="nucleotide sequence ID" value="NZ_BJVQ01000099.1"/>
</dbReference>
<dbReference type="AlphaFoldDB" id="A0A511FHH4"/>
<dbReference type="GO" id="GO:0006004">
    <property type="term" value="P:fucose metabolic process"/>
    <property type="evidence" value="ECO:0007669"/>
    <property type="project" value="InterPro"/>
</dbReference>
<dbReference type="Proteomes" id="UP000321723">
    <property type="component" value="Unassembled WGS sequence"/>
</dbReference>
<evidence type="ECO:0000256" key="1">
    <source>
        <dbReference type="ARBA" id="ARBA00004071"/>
    </source>
</evidence>
<keyword evidence="4" id="KW-0732">Signal</keyword>
<evidence type="ECO:0000313" key="13">
    <source>
        <dbReference type="Proteomes" id="UP000564629"/>
    </source>
</evidence>
<dbReference type="SMART" id="SM00812">
    <property type="entry name" value="Alpha_L_fucos"/>
    <property type="match status" value="1"/>
</dbReference>
<gene>
    <name evidence="10" type="ORF">CHO01_38060</name>
    <name evidence="11" type="ORF">HNR08_003970</name>
</gene>
<dbReference type="EMBL" id="JACHDN010000001">
    <property type="protein sequence ID" value="MBB5475234.1"/>
    <property type="molecule type" value="Genomic_DNA"/>
</dbReference>
<dbReference type="InterPro" id="IPR057739">
    <property type="entry name" value="Glyco_hydro_29_N"/>
</dbReference>
<dbReference type="Proteomes" id="UP000564629">
    <property type="component" value="Unassembled WGS sequence"/>
</dbReference>
<evidence type="ECO:0000313" key="10">
    <source>
        <dbReference type="EMBL" id="GEL48690.1"/>
    </source>
</evidence>
<sequence length="440" mass="49144">MTPSAPTLRPEQAWFTEARFGLFVHLGPYSAAARHEWVMSNERLTVEQYARYAEVFDPDLFDARAIARAARDAGMRYVVLTTKHHDGFALWDSAVSDYGLARTRGRDLVAELAEAVRAEGLHLGLYHSVIDWHHPDFTVDHVHPRRDDPDAHALNEGRDMARYRAYLHAQVRELLTGYGPVDYVFFDFTFAEDKHGWRGKYPQDWDAEALLAMVRELQPQAVVNDRLGIPGDLVTPEQYQPDAPPRDEAGRLLVWEACQTLNGSWGYDRDNTRFKDPDLLVRMLVDTVSKGGNLLLNTGPDGRGRIPPRDAATLAALGDWMRLHGRAVTGAGPAEPEVADALAPGLPPGVVLTQRADRLYLHLFAWPFGHLHLRGIGDRVRYAQLLHDGSEVRGSRSDPEQKAWNTVPGGQPPGTLTLHLPTVRPDVAVPVVEVFLDPAR</sequence>
<reference evidence="11 13" key="2">
    <citation type="submission" date="2020-08" db="EMBL/GenBank/DDBJ databases">
        <title>Sequencing the genomes of 1000 actinobacteria strains.</title>
        <authorList>
            <person name="Klenk H.-P."/>
        </authorList>
    </citation>
    <scope>NUCLEOTIDE SEQUENCE [LARGE SCALE GENOMIC DNA]</scope>
    <source>
        <strain evidence="11 13">DSM 9581</strain>
    </source>
</reference>
<dbReference type="InterPro" id="IPR016286">
    <property type="entry name" value="FUC_metazoa-typ"/>
</dbReference>
<feature type="domain" description="Glycoside hydrolase family 29 N-terminal" evidence="9">
    <location>
        <begin position="9"/>
        <end position="325"/>
    </location>
</feature>
<evidence type="ECO:0000259" key="9">
    <source>
        <dbReference type="Pfam" id="PF01120"/>
    </source>
</evidence>
<feature type="region of interest" description="Disordered" evidence="8">
    <location>
        <begin position="391"/>
        <end position="412"/>
    </location>
</feature>
<dbReference type="PIRSF" id="PIRSF001092">
    <property type="entry name" value="Alpha-L-fucosidase"/>
    <property type="match status" value="1"/>
</dbReference>
<dbReference type="GO" id="GO:0004560">
    <property type="term" value="F:alpha-L-fucosidase activity"/>
    <property type="evidence" value="ECO:0007669"/>
    <property type="project" value="UniProtKB-EC"/>
</dbReference>
<dbReference type="InterPro" id="IPR017853">
    <property type="entry name" value="GH"/>
</dbReference>
<protein>
    <recommendedName>
        <fullName evidence="3">alpha-L-fucosidase</fullName>
        <ecNumber evidence="3">3.2.1.51</ecNumber>
    </recommendedName>
</protein>
<accession>A0A511FHH4</accession>
<proteinExistence type="inferred from homology"/>
<evidence type="ECO:0000313" key="11">
    <source>
        <dbReference type="EMBL" id="MBB5475234.1"/>
    </source>
</evidence>
<dbReference type="Pfam" id="PF01120">
    <property type="entry name" value="Alpha_L_fucos"/>
    <property type="match status" value="1"/>
</dbReference>
<reference evidence="10 12" key="1">
    <citation type="submission" date="2019-07" db="EMBL/GenBank/DDBJ databases">
        <title>Whole genome shotgun sequence of Cellulomonas hominis NBRC 16055.</title>
        <authorList>
            <person name="Hosoyama A."/>
            <person name="Uohara A."/>
            <person name="Ohji S."/>
            <person name="Ichikawa N."/>
        </authorList>
    </citation>
    <scope>NUCLEOTIDE SEQUENCE [LARGE SCALE GENOMIC DNA]</scope>
    <source>
        <strain evidence="10 12">NBRC 16055</strain>
    </source>
</reference>
<dbReference type="GO" id="GO:0005764">
    <property type="term" value="C:lysosome"/>
    <property type="evidence" value="ECO:0007669"/>
    <property type="project" value="TreeGrafter"/>
</dbReference>
<dbReference type="PANTHER" id="PTHR10030">
    <property type="entry name" value="ALPHA-L-FUCOSIDASE"/>
    <property type="match status" value="1"/>
</dbReference>
<comment type="caution">
    <text evidence="10">The sequence shown here is derived from an EMBL/GenBank/DDBJ whole genome shotgun (WGS) entry which is preliminary data.</text>
</comment>
<dbReference type="SUPFAM" id="SSF51445">
    <property type="entry name" value="(Trans)glycosidases"/>
    <property type="match status" value="1"/>
</dbReference>
<evidence type="ECO:0000256" key="4">
    <source>
        <dbReference type="ARBA" id="ARBA00022729"/>
    </source>
</evidence>
<evidence type="ECO:0000256" key="3">
    <source>
        <dbReference type="ARBA" id="ARBA00012662"/>
    </source>
</evidence>
<comment type="function">
    <text evidence="1">Alpha-L-fucosidase is responsible for hydrolyzing the alpha-1,6-linked fucose joined to the reducing-end N-acetylglucosamine of the carbohydrate moieties of glycoproteins.</text>
</comment>
<dbReference type="GO" id="GO:0016139">
    <property type="term" value="P:glycoside catabolic process"/>
    <property type="evidence" value="ECO:0007669"/>
    <property type="project" value="TreeGrafter"/>
</dbReference>
<evidence type="ECO:0000256" key="6">
    <source>
        <dbReference type="ARBA" id="ARBA00023295"/>
    </source>
</evidence>
<feature type="compositionally biased region" description="Basic and acidic residues" evidence="8">
    <location>
        <begin position="391"/>
        <end position="401"/>
    </location>
</feature>
<feature type="site" description="May be important for catalysis" evidence="7">
    <location>
        <position position="258"/>
    </location>
</feature>
<evidence type="ECO:0000256" key="8">
    <source>
        <dbReference type="SAM" id="MobiDB-lite"/>
    </source>
</evidence>
<keyword evidence="6 11" id="KW-0326">Glycosidase</keyword>
<keyword evidence="12" id="KW-1185">Reference proteome</keyword>
<dbReference type="Gene3D" id="3.20.20.80">
    <property type="entry name" value="Glycosidases"/>
    <property type="match status" value="1"/>
</dbReference>
<evidence type="ECO:0000256" key="7">
    <source>
        <dbReference type="PIRSR" id="PIRSR001092-1"/>
    </source>
</evidence>
<keyword evidence="5 11" id="KW-0378">Hydrolase</keyword>
<evidence type="ECO:0000313" key="12">
    <source>
        <dbReference type="Proteomes" id="UP000321723"/>
    </source>
</evidence>